<dbReference type="InterPro" id="IPR005149">
    <property type="entry name" value="Tscrpt_reg_PadR_N"/>
</dbReference>
<name>A0ABD6DAD0_9EURY</name>
<evidence type="ECO:0000313" key="3">
    <source>
        <dbReference type="EMBL" id="MFD1643177.1"/>
    </source>
</evidence>
<reference evidence="3 4" key="1">
    <citation type="journal article" date="2019" name="Int. J. Syst. Evol. Microbiol.">
        <title>The Global Catalogue of Microorganisms (GCM) 10K type strain sequencing project: providing services to taxonomists for standard genome sequencing and annotation.</title>
        <authorList>
            <consortium name="The Broad Institute Genomics Platform"/>
            <consortium name="The Broad Institute Genome Sequencing Center for Infectious Disease"/>
            <person name="Wu L."/>
            <person name="Ma J."/>
        </authorList>
    </citation>
    <scope>NUCLEOTIDE SEQUENCE [LARGE SCALE GENOMIC DNA]</scope>
    <source>
        <strain evidence="3 4">CGMCC 1.10593</strain>
    </source>
</reference>
<proteinExistence type="predicted"/>
<dbReference type="Proteomes" id="UP001597052">
    <property type="component" value="Unassembled WGS sequence"/>
</dbReference>
<dbReference type="Gene3D" id="1.10.10.10">
    <property type="entry name" value="Winged helix-like DNA-binding domain superfamily/Winged helix DNA-binding domain"/>
    <property type="match status" value="1"/>
</dbReference>
<feature type="compositionally biased region" description="Basic and acidic residues" evidence="1">
    <location>
        <begin position="92"/>
        <end position="104"/>
    </location>
</feature>
<accession>A0ABD6DAD0</accession>
<evidence type="ECO:0000313" key="4">
    <source>
        <dbReference type="Proteomes" id="UP001597052"/>
    </source>
</evidence>
<evidence type="ECO:0000256" key="1">
    <source>
        <dbReference type="SAM" id="MobiDB-lite"/>
    </source>
</evidence>
<evidence type="ECO:0000259" key="2">
    <source>
        <dbReference type="Pfam" id="PF03551"/>
    </source>
</evidence>
<sequence>MVHTKSFDLTGFQRDLLYVIAGSDQPSGQTVQQKLETHIDNVNHGRLYPNLDVLVEHGLVEKGSQDKRTNYYEVTPRGEQLLARRREWENQYVDFPHDSNHEQSDQQSLASSSSS</sequence>
<dbReference type="InterPro" id="IPR036388">
    <property type="entry name" value="WH-like_DNA-bd_sf"/>
</dbReference>
<gene>
    <name evidence="3" type="ORF">ACFSBW_14975</name>
</gene>
<dbReference type="RefSeq" id="WP_256396300.1">
    <property type="nucleotide sequence ID" value="NZ_JANHDJ010000004.1"/>
</dbReference>
<dbReference type="EMBL" id="JBHUDM010000004">
    <property type="protein sequence ID" value="MFD1643177.1"/>
    <property type="molecule type" value="Genomic_DNA"/>
</dbReference>
<keyword evidence="4" id="KW-1185">Reference proteome</keyword>
<feature type="compositionally biased region" description="Low complexity" evidence="1">
    <location>
        <begin position="105"/>
        <end position="115"/>
    </location>
</feature>
<dbReference type="Pfam" id="PF03551">
    <property type="entry name" value="PadR"/>
    <property type="match status" value="1"/>
</dbReference>
<protein>
    <submittedName>
        <fullName evidence="3">PadR family transcriptional regulator</fullName>
    </submittedName>
</protein>
<dbReference type="InterPro" id="IPR036390">
    <property type="entry name" value="WH_DNA-bd_sf"/>
</dbReference>
<dbReference type="AlphaFoldDB" id="A0ABD6DAD0"/>
<comment type="caution">
    <text evidence="3">The sequence shown here is derived from an EMBL/GenBank/DDBJ whole genome shotgun (WGS) entry which is preliminary data.</text>
</comment>
<organism evidence="3 4">
    <name type="scientific">Halohasta litorea</name>
    <dbReference type="NCBI Taxonomy" id="869891"/>
    <lineage>
        <taxon>Archaea</taxon>
        <taxon>Methanobacteriati</taxon>
        <taxon>Methanobacteriota</taxon>
        <taxon>Stenosarchaea group</taxon>
        <taxon>Halobacteria</taxon>
        <taxon>Halobacteriales</taxon>
        <taxon>Haloferacaceae</taxon>
        <taxon>Halohasta</taxon>
    </lineage>
</organism>
<feature type="region of interest" description="Disordered" evidence="1">
    <location>
        <begin position="92"/>
        <end position="115"/>
    </location>
</feature>
<dbReference type="SUPFAM" id="SSF46785">
    <property type="entry name" value="Winged helix' DNA-binding domain"/>
    <property type="match status" value="1"/>
</dbReference>
<feature type="domain" description="Transcription regulator PadR N-terminal" evidence="2">
    <location>
        <begin position="17"/>
        <end position="83"/>
    </location>
</feature>